<sequence length="513" mass="54921">MRDLTDHRIGSRQVPATVLGLLAAAAAAVLAVRSAPVRDGIDTAPLVFAAIAGVCADALGRTPRRVRGLATGIAAAFDPVALAALPLLWFTGRRRAALLGTGAAAATVLPLAAVDGLPGSSWRPLLTDRYLAGDTPDASVHGMLLRIAGEYAHGITGADTPALTAAALLFGAAAGVLALRRAARFHADGQPLLAIAVAACAGIAALPVSWSYELLWLPLALGGRLGTRPEERPVWPVLILTALAVPADAIDPRIDANLSTVLGNVPTLVAVAAACALPFRSRADPHWGLRRAEPPPAGRRALLPSLARPVTRPNLLLELLLIRAGYWIYQNIRGDLRTSIPHQRDQAIDNADLVIDVERFFRFNFEPAVNRLALKSTRLFELMLDYYRELHYTVPVAVLAWLYIWHPTRYRTARTVLAFTTGLALVGFWLFPLCPPRLYPGSGMVASLPDGPRSYIFATQLINSYAAMPSLHIGWALWCAVAVVCVARSRWLKALAVLYPCATAFVVVGTANH</sequence>
<dbReference type="PANTHER" id="PTHR31310:SF7">
    <property type="entry name" value="PA-PHOSPHATASE RELATED-FAMILY PROTEIN DDB_G0268928"/>
    <property type="match status" value="1"/>
</dbReference>
<evidence type="ECO:0000256" key="4">
    <source>
        <dbReference type="ARBA" id="ARBA00022692"/>
    </source>
</evidence>
<protein>
    <recommendedName>
        <fullName evidence="9">Inositolphosphotransferase Aur1/Ipt1 domain-containing protein</fullName>
    </recommendedName>
</protein>
<keyword evidence="3" id="KW-0808">Transferase</keyword>
<evidence type="ECO:0000256" key="3">
    <source>
        <dbReference type="ARBA" id="ARBA00022679"/>
    </source>
</evidence>
<feature type="transmembrane region" description="Helical" evidence="8">
    <location>
        <begin position="191"/>
        <end position="212"/>
    </location>
</feature>
<keyword evidence="11" id="KW-1185">Reference proteome</keyword>
<feature type="transmembrane region" description="Helical" evidence="8">
    <location>
        <begin position="162"/>
        <end position="179"/>
    </location>
</feature>
<reference evidence="11" key="1">
    <citation type="journal article" date="2019" name="Int. J. Syst. Evol. Microbiol.">
        <title>The Global Catalogue of Microorganisms (GCM) 10K type strain sequencing project: providing services to taxonomists for standard genome sequencing and annotation.</title>
        <authorList>
            <consortium name="The Broad Institute Genomics Platform"/>
            <consortium name="The Broad Institute Genome Sequencing Center for Infectious Disease"/>
            <person name="Wu L."/>
            <person name="Ma J."/>
        </authorList>
    </citation>
    <scope>NUCLEOTIDE SEQUENCE [LARGE SCALE GENOMIC DNA]</scope>
    <source>
        <strain evidence="11">JCM 17986</strain>
    </source>
</reference>
<dbReference type="Pfam" id="PF09594">
    <property type="entry name" value="GT87"/>
    <property type="match status" value="1"/>
</dbReference>
<evidence type="ECO:0000313" key="11">
    <source>
        <dbReference type="Proteomes" id="UP001500466"/>
    </source>
</evidence>
<feature type="transmembrane region" description="Helical" evidence="8">
    <location>
        <begin position="96"/>
        <end position="114"/>
    </location>
</feature>
<dbReference type="CDD" id="cd03386">
    <property type="entry name" value="PAP2_Aur1_like"/>
    <property type="match status" value="1"/>
</dbReference>
<feature type="transmembrane region" description="Helical" evidence="8">
    <location>
        <begin position="465"/>
        <end position="487"/>
    </location>
</feature>
<dbReference type="InterPro" id="IPR018584">
    <property type="entry name" value="GT87"/>
</dbReference>
<organism evidence="10 11">
    <name type="scientific">Yinghuangia aomiensis</name>
    <dbReference type="NCBI Taxonomy" id="676205"/>
    <lineage>
        <taxon>Bacteria</taxon>
        <taxon>Bacillati</taxon>
        <taxon>Actinomycetota</taxon>
        <taxon>Actinomycetes</taxon>
        <taxon>Kitasatosporales</taxon>
        <taxon>Streptomycetaceae</taxon>
        <taxon>Yinghuangia</taxon>
    </lineage>
</organism>
<feature type="domain" description="Inositolphosphotransferase Aur1/Ipt1" evidence="9">
    <location>
        <begin position="354"/>
        <end position="513"/>
    </location>
</feature>
<keyword evidence="4 8" id="KW-0812">Transmembrane</keyword>
<dbReference type="RefSeq" id="WP_345679503.1">
    <property type="nucleotide sequence ID" value="NZ_BAABHS010000032.1"/>
</dbReference>
<evidence type="ECO:0000256" key="1">
    <source>
        <dbReference type="ARBA" id="ARBA00004651"/>
    </source>
</evidence>
<evidence type="ECO:0000256" key="8">
    <source>
        <dbReference type="SAM" id="Phobius"/>
    </source>
</evidence>
<comment type="caution">
    <text evidence="10">The sequence shown here is derived from an EMBL/GenBank/DDBJ whole genome shotgun (WGS) entry which is preliminary data.</text>
</comment>
<evidence type="ECO:0000313" key="10">
    <source>
        <dbReference type="EMBL" id="GAA4986684.1"/>
    </source>
</evidence>
<keyword evidence="2" id="KW-1003">Cell membrane</keyword>
<keyword evidence="6 8" id="KW-0472">Membrane</keyword>
<dbReference type="InterPro" id="IPR052185">
    <property type="entry name" value="IPC_Synthase-Related"/>
</dbReference>
<evidence type="ECO:0000259" key="9">
    <source>
        <dbReference type="Pfam" id="PF14378"/>
    </source>
</evidence>
<evidence type="ECO:0000256" key="5">
    <source>
        <dbReference type="ARBA" id="ARBA00022989"/>
    </source>
</evidence>
<comment type="subcellular location">
    <subcellularLocation>
        <location evidence="1">Cell membrane</location>
        <topology evidence="1">Multi-pass membrane protein</topology>
    </subcellularLocation>
</comment>
<feature type="transmembrane region" description="Helical" evidence="8">
    <location>
        <begin position="69"/>
        <end position="89"/>
    </location>
</feature>
<name>A0ABP9I4D7_9ACTN</name>
<dbReference type="Pfam" id="PF14378">
    <property type="entry name" value="PAP2_3"/>
    <property type="match status" value="1"/>
</dbReference>
<dbReference type="InterPro" id="IPR026841">
    <property type="entry name" value="Aur1/Ipt1"/>
</dbReference>
<accession>A0ABP9I4D7</accession>
<dbReference type="Proteomes" id="UP001500466">
    <property type="component" value="Unassembled WGS sequence"/>
</dbReference>
<evidence type="ECO:0000256" key="6">
    <source>
        <dbReference type="ARBA" id="ARBA00023136"/>
    </source>
</evidence>
<evidence type="ECO:0000256" key="2">
    <source>
        <dbReference type="ARBA" id="ARBA00022475"/>
    </source>
</evidence>
<dbReference type="EMBL" id="BAABHS010000032">
    <property type="protein sequence ID" value="GAA4986684.1"/>
    <property type="molecule type" value="Genomic_DNA"/>
</dbReference>
<keyword evidence="5 8" id="KW-1133">Transmembrane helix</keyword>
<proteinExistence type="inferred from homology"/>
<gene>
    <name evidence="10" type="ORF">GCM10023205_66620</name>
</gene>
<dbReference type="PANTHER" id="PTHR31310">
    <property type="match status" value="1"/>
</dbReference>
<comment type="similarity">
    <text evidence="7">Belongs to the glycosyltransferase 87 family.</text>
</comment>
<evidence type="ECO:0000256" key="7">
    <source>
        <dbReference type="ARBA" id="ARBA00024033"/>
    </source>
</evidence>
<feature type="transmembrane region" description="Helical" evidence="8">
    <location>
        <begin position="494"/>
        <end position="511"/>
    </location>
</feature>
<feature type="transmembrane region" description="Helical" evidence="8">
    <location>
        <begin position="390"/>
        <end position="406"/>
    </location>
</feature>
<feature type="transmembrane region" description="Helical" evidence="8">
    <location>
        <begin position="413"/>
        <end position="431"/>
    </location>
</feature>